<dbReference type="Proteomes" id="UP000696294">
    <property type="component" value="Unassembled WGS sequence"/>
</dbReference>
<dbReference type="InterPro" id="IPR036890">
    <property type="entry name" value="HATPase_C_sf"/>
</dbReference>
<organism evidence="7 8">
    <name type="scientific">Nonomuraea composti</name>
    <dbReference type="NCBI Taxonomy" id="2720023"/>
    <lineage>
        <taxon>Bacteria</taxon>
        <taxon>Bacillati</taxon>
        <taxon>Actinomycetota</taxon>
        <taxon>Actinomycetes</taxon>
        <taxon>Streptosporangiales</taxon>
        <taxon>Streptosporangiaceae</taxon>
        <taxon>Nonomuraea</taxon>
    </lineage>
</organism>
<evidence type="ECO:0000256" key="4">
    <source>
        <dbReference type="SAM" id="MobiDB-lite"/>
    </source>
</evidence>
<dbReference type="InterPro" id="IPR050482">
    <property type="entry name" value="Sensor_HK_TwoCompSys"/>
</dbReference>
<sequence>MGDRSTVSERRYETYVRWTVYITAVAPIISLAGGVLATRGAVMAEGLPRLTVASVLTTTLAAGSVLVSRWGLSVLAGRPSRLPAGVVVAWLLALAGLVVVALAVPTGETRLTAVAAVGSVTASLVPVLDVRRTLYLNAAILAAAAPLAAFGDLRLLLRDATLVSVYLWSCWFGTWTLRVLHELRQAHEDRAALTLANERLRISRDVHDVFGRTLTAIAVKSELASELVRRGNAARAAAELDDVRKLAQEAETVVRRVVRGEARVTWDGEVAGARSLLGSAGIRCTVSGDPVPEDCAEGLAWVVREGMTNVLRHSAATRVTLATANRDGQVRLTIANDGAGRVRPVPARGTAPDGPGMTNSGGGIATDGPGAVNRGGGTGLRAMSERIRELGGHIATRRDGDWFLLDATVPLPERDPA</sequence>
<evidence type="ECO:0000259" key="6">
    <source>
        <dbReference type="Pfam" id="PF07730"/>
    </source>
</evidence>
<evidence type="ECO:0000256" key="5">
    <source>
        <dbReference type="SAM" id="Phobius"/>
    </source>
</evidence>
<keyword evidence="8" id="KW-1185">Reference proteome</keyword>
<dbReference type="InterPro" id="IPR011712">
    <property type="entry name" value="Sig_transdc_His_kin_sub3_dim/P"/>
</dbReference>
<feature type="transmembrane region" description="Helical" evidence="5">
    <location>
        <begin position="50"/>
        <end position="72"/>
    </location>
</feature>
<dbReference type="PANTHER" id="PTHR24421">
    <property type="entry name" value="NITRATE/NITRITE SENSOR PROTEIN NARX-RELATED"/>
    <property type="match status" value="1"/>
</dbReference>
<keyword evidence="5" id="KW-0472">Membrane</keyword>
<comment type="caution">
    <text evidence="7">The sequence shown here is derived from an EMBL/GenBank/DDBJ whole genome shotgun (WGS) entry which is preliminary data.</text>
</comment>
<protein>
    <submittedName>
        <fullName evidence="7">Two-component sensor histidine kinase</fullName>
    </submittedName>
</protein>
<keyword evidence="2 7" id="KW-0418">Kinase</keyword>
<evidence type="ECO:0000256" key="2">
    <source>
        <dbReference type="ARBA" id="ARBA00022777"/>
    </source>
</evidence>
<feature type="transmembrane region" description="Helical" evidence="5">
    <location>
        <begin position="20"/>
        <end position="38"/>
    </location>
</feature>
<feature type="transmembrane region" description="Helical" evidence="5">
    <location>
        <begin position="84"/>
        <end position="104"/>
    </location>
</feature>
<keyword evidence="5" id="KW-1133">Transmembrane helix</keyword>
<feature type="transmembrane region" description="Helical" evidence="5">
    <location>
        <begin position="134"/>
        <end position="153"/>
    </location>
</feature>
<dbReference type="CDD" id="cd16917">
    <property type="entry name" value="HATPase_UhpB-NarQ-NarX-like"/>
    <property type="match status" value="1"/>
</dbReference>
<evidence type="ECO:0000256" key="3">
    <source>
        <dbReference type="ARBA" id="ARBA00023012"/>
    </source>
</evidence>
<dbReference type="Pfam" id="PF07730">
    <property type="entry name" value="HisKA_3"/>
    <property type="match status" value="1"/>
</dbReference>
<dbReference type="SUPFAM" id="SSF55874">
    <property type="entry name" value="ATPase domain of HSP90 chaperone/DNA topoisomerase II/histidine kinase"/>
    <property type="match status" value="1"/>
</dbReference>
<name>A0ABX1B1V8_9ACTN</name>
<keyword evidence="1" id="KW-0808">Transferase</keyword>
<accession>A0ABX1B1V8</accession>
<feature type="domain" description="Signal transduction histidine kinase subgroup 3 dimerisation and phosphoacceptor" evidence="6">
    <location>
        <begin position="198"/>
        <end position="259"/>
    </location>
</feature>
<evidence type="ECO:0000313" key="8">
    <source>
        <dbReference type="Proteomes" id="UP000696294"/>
    </source>
</evidence>
<proteinExistence type="predicted"/>
<dbReference type="GO" id="GO:0016301">
    <property type="term" value="F:kinase activity"/>
    <property type="evidence" value="ECO:0007669"/>
    <property type="project" value="UniProtKB-KW"/>
</dbReference>
<keyword evidence="3" id="KW-0902">Two-component regulatory system</keyword>
<gene>
    <name evidence="7" type="ORF">HCN51_20490</name>
</gene>
<dbReference type="PANTHER" id="PTHR24421:SF63">
    <property type="entry name" value="SENSOR HISTIDINE KINASE DESK"/>
    <property type="match status" value="1"/>
</dbReference>
<keyword evidence="5" id="KW-0812">Transmembrane</keyword>
<dbReference type="Gene3D" id="3.30.565.10">
    <property type="entry name" value="Histidine kinase-like ATPase, C-terminal domain"/>
    <property type="match status" value="1"/>
</dbReference>
<evidence type="ECO:0000256" key="1">
    <source>
        <dbReference type="ARBA" id="ARBA00022679"/>
    </source>
</evidence>
<reference evidence="7 8" key="1">
    <citation type="submission" date="2020-03" db="EMBL/GenBank/DDBJ databases">
        <title>WGS of actinomycetes isolated from Thailand.</title>
        <authorList>
            <person name="Thawai C."/>
        </authorList>
    </citation>
    <scope>NUCLEOTIDE SEQUENCE [LARGE SCALE GENOMIC DNA]</scope>
    <source>
        <strain evidence="7 8">FMUSA5-5</strain>
    </source>
</reference>
<feature type="region of interest" description="Disordered" evidence="4">
    <location>
        <begin position="340"/>
        <end position="371"/>
    </location>
</feature>
<dbReference type="Gene3D" id="1.20.5.1930">
    <property type="match status" value="1"/>
</dbReference>
<dbReference type="EMBL" id="JAATEP010000013">
    <property type="protein sequence ID" value="NJP91809.1"/>
    <property type="molecule type" value="Genomic_DNA"/>
</dbReference>
<dbReference type="RefSeq" id="WP_168011128.1">
    <property type="nucleotide sequence ID" value="NZ_JAATEP010000013.1"/>
</dbReference>
<evidence type="ECO:0000313" key="7">
    <source>
        <dbReference type="EMBL" id="NJP91809.1"/>
    </source>
</evidence>